<dbReference type="GO" id="GO:0008270">
    <property type="term" value="F:zinc ion binding"/>
    <property type="evidence" value="ECO:0007669"/>
    <property type="project" value="UniProtKB-KW"/>
</dbReference>
<dbReference type="SMART" id="SM00355">
    <property type="entry name" value="ZnF_C2H2"/>
    <property type="match status" value="4"/>
</dbReference>
<evidence type="ECO:0000259" key="6">
    <source>
        <dbReference type="PROSITE" id="PS50157"/>
    </source>
</evidence>
<keyword evidence="3 5" id="KW-0863">Zinc-finger</keyword>
<feature type="domain" description="C2H2-type" evidence="6">
    <location>
        <begin position="112"/>
        <end position="140"/>
    </location>
</feature>
<keyword evidence="4" id="KW-0862">Zinc</keyword>
<dbReference type="Pfam" id="PF13894">
    <property type="entry name" value="zf-C2H2_4"/>
    <property type="match status" value="1"/>
</dbReference>
<keyword evidence="8" id="KW-1185">Reference proteome</keyword>
<proteinExistence type="predicted"/>
<dbReference type="EMBL" id="CAJZBQ010000032">
    <property type="protein sequence ID" value="CAG9322730.1"/>
    <property type="molecule type" value="Genomic_DNA"/>
</dbReference>
<comment type="caution">
    <text evidence="7">The sequence shown here is derived from an EMBL/GenBank/DDBJ whole genome shotgun (WGS) entry which is preliminary data.</text>
</comment>
<dbReference type="PANTHER" id="PTHR24409">
    <property type="entry name" value="ZINC FINGER PROTEIN 142"/>
    <property type="match status" value="1"/>
</dbReference>
<dbReference type="InterPro" id="IPR013087">
    <property type="entry name" value="Znf_C2H2_type"/>
</dbReference>
<keyword evidence="2" id="KW-0677">Repeat</keyword>
<protein>
    <recommendedName>
        <fullName evidence="6">C2H2-type domain-containing protein</fullName>
    </recommendedName>
</protein>
<dbReference type="GO" id="GO:0000977">
    <property type="term" value="F:RNA polymerase II transcription regulatory region sequence-specific DNA binding"/>
    <property type="evidence" value="ECO:0007669"/>
    <property type="project" value="TreeGrafter"/>
</dbReference>
<dbReference type="Pfam" id="PF00096">
    <property type="entry name" value="zf-C2H2"/>
    <property type="match status" value="1"/>
</dbReference>
<accession>A0AAU9JAG0</accession>
<dbReference type="Gene3D" id="3.30.160.60">
    <property type="entry name" value="Classic Zinc Finger"/>
    <property type="match status" value="2"/>
</dbReference>
<dbReference type="InterPro" id="IPR036236">
    <property type="entry name" value="Znf_C2H2_sf"/>
</dbReference>
<evidence type="ECO:0000256" key="4">
    <source>
        <dbReference type="ARBA" id="ARBA00022833"/>
    </source>
</evidence>
<organism evidence="7 8">
    <name type="scientific">Blepharisma stoltei</name>
    <dbReference type="NCBI Taxonomy" id="1481888"/>
    <lineage>
        <taxon>Eukaryota</taxon>
        <taxon>Sar</taxon>
        <taxon>Alveolata</taxon>
        <taxon>Ciliophora</taxon>
        <taxon>Postciliodesmatophora</taxon>
        <taxon>Heterotrichea</taxon>
        <taxon>Heterotrichida</taxon>
        <taxon>Blepharismidae</taxon>
        <taxon>Blepharisma</taxon>
    </lineage>
</organism>
<evidence type="ECO:0000256" key="2">
    <source>
        <dbReference type="ARBA" id="ARBA00022737"/>
    </source>
</evidence>
<dbReference type="PROSITE" id="PS00028">
    <property type="entry name" value="ZINC_FINGER_C2H2_1"/>
    <property type="match status" value="2"/>
</dbReference>
<dbReference type="GO" id="GO:0000981">
    <property type="term" value="F:DNA-binding transcription factor activity, RNA polymerase II-specific"/>
    <property type="evidence" value="ECO:0007669"/>
    <property type="project" value="TreeGrafter"/>
</dbReference>
<dbReference type="AlphaFoldDB" id="A0AAU9JAG0"/>
<gene>
    <name evidence="7" type="ORF">BSTOLATCC_MIC31846</name>
</gene>
<dbReference type="PANTHER" id="PTHR24409:SF295">
    <property type="entry name" value="AZ2-RELATED"/>
    <property type="match status" value="1"/>
</dbReference>
<evidence type="ECO:0000256" key="3">
    <source>
        <dbReference type="ARBA" id="ARBA00022771"/>
    </source>
</evidence>
<sequence length="177" mass="20500">MEKLYSSQLSFQVPRIITPVGAPSQSKTDDYPFQCQKCSLSFQSEAELAAHNFPEMQAVNCTVPVYKPPLSTVRLPCANQFNYCSLCSKYFSTNQGYKQHLGKVHETQGKNAECHICHKLFKHKHALKFHMDQVHDQGKRVPCHKCKKEFYNKYKLKNHLKKCQVVEEKCIEVKCEQ</sequence>
<dbReference type="PROSITE" id="PS50157">
    <property type="entry name" value="ZINC_FINGER_C2H2_2"/>
    <property type="match status" value="1"/>
</dbReference>
<evidence type="ECO:0000256" key="5">
    <source>
        <dbReference type="PROSITE-ProRule" id="PRU00042"/>
    </source>
</evidence>
<reference evidence="7" key="1">
    <citation type="submission" date="2021-09" db="EMBL/GenBank/DDBJ databases">
        <authorList>
            <consortium name="AG Swart"/>
            <person name="Singh M."/>
            <person name="Singh A."/>
            <person name="Seah K."/>
            <person name="Emmerich C."/>
        </authorList>
    </citation>
    <scope>NUCLEOTIDE SEQUENCE</scope>
    <source>
        <strain evidence="7">ATCC30299</strain>
    </source>
</reference>
<evidence type="ECO:0000256" key="1">
    <source>
        <dbReference type="ARBA" id="ARBA00022723"/>
    </source>
</evidence>
<dbReference type="SUPFAM" id="SSF57667">
    <property type="entry name" value="beta-beta-alpha zinc fingers"/>
    <property type="match status" value="1"/>
</dbReference>
<dbReference type="GO" id="GO:0005634">
    <property type="term" value="C:nucleus"/>
    <property type="evidence" value="ECO:0007669"/>
    <property type="project" value="TreeGrafter"/>
</dbReference>
<name>A0AAU9JAG0_9CILI</name>
<dbReference type="Proteomes" id="UP001162131">
    <property type="component" value="Unassembled WGS sequence"/>
</dbReference>
<keyword evidence="1" id="KW-0479">Metal-binding</keyword>
<evidence type="ECO:0000313" key="8">
    <source>
        <dbReference type="Proteomes" id="UP001162131"/>
    </source>
</evidence>
<evidence type="ECO:0000313" key="7">
    <source>
        <dbReference type="EMBL" id="CAG9322730.1"/>
    </source>
</evidence>